<organism evidence="1 2">
    <name type="scientific">Portunus trituberculatus</name>
    <name type="common">Swimming crab</name>
    <name type="synonym">Neptunus trituberculatus</name>
    <dbReference type="NCBI Taxonomy" id="210409"/>
    <lineage>
        <taxon>Eukaryota</taxon>
        <taxon>Metazoa</taxon>
        <taxon>Ecdysozoa</taxon>
        <taxon>Arthropoda</taxon>
        <taxon>Crustacea</taxon>
        <taxon>Multicrustacea</taxon>
        <taxon>Malacostraca</taxon>
        <taxon>Eumalacostraca</taxon>
        <taxon>Eucarida</taxon>
        <taxon>Decapoda</taxon>
        <taxon>Pleocyemata</taxon>
        <taxon>Brachyura</taxon>
        <taxon>Eubrachyura</taxon>
        <taxon>Portunoidea</taxon>
        <taxon>Portunidae</taxon>
        <taxon>Portuninae</taxon>
        <taxon>Portunus</taxon>
    </lineage>
</organism>
<proteinExistence type="predicted"/>
<dbReference type="Proteomes" id="UP000324222">
    <property type="component" value="Unassembled WGS sequence"/>
</dbReference>
<accession>A0A5B7I0I9</accession>
<evidence type="ECO:0000313" key="2">
    <source>
        <dbReference type="Proteomes" id="UP000324222"/>
    </source>
</evidence>
<gene>
    <name evidence="1" type="ORF">E2C01_069863</name>
</gene>
<dbReference type="AlphaFoldDB" id="A0A5B7I0I9"/>
<name>A0A5B7I0I9_PORTR</name>
<protein>
    <submittedName>
        <fullName evidence="1">Uncharacterized protein</fullName>
    </submittedName>
</protein>
<dbReference type="EMBL" id="VSRR010041205">
    <property type="protein sequence ID" value="MPC75476.1"/>
    <property type="molecule type" value="Genomic_DNA"/>
</dbReference>
<comment type="caution">
    <text evidence="1">The sequence shown here is derived from an EMBL/GenBank/DDBJ whole genome shotgun (WGS) entry which is preliminary data.</text>
</comment>
<sequence length="65" mass="6850">MSSTECPRRGGRVGSGLGRKCPSLAWRARHTTSLFPPLGHSDTNGGLTSSLTLAAVCRCRHCPIA</sequence>
<keyword evidence="2" id="KW-1185">Reference proteome</keyword>
<reference evidence="1 2" key="1">
    <citation type="submission" date="2019-05" db="EMBL/GenBank/DDBJ databases">
        <title>Another draft genome of Portunus trituberculatus and its Hox gene families provides insights of decapod evolution.</title>
        <authorList>
            <person name="Jeong J.-H."/>
            <person name="Song I."/>
            <person name="Kim S."/>
            <person name="Choi T."/>
            <person name="Kim D."/>
            <person name="Ryu S."/>
            <person name="Kim W."/>
        </authorList>
    </citation>
    <scope>NUCLEOTIDE SEQUENCE [LARGE SCALE GENOMIC DNA]</scope>
    <source>
        <tissue evidence="1">Muscle</tissue>
    </source>
</reference>
<evidence type="ECO:0000313" key="1">
    <source>
        <dbReference type="EMBL" id="MPC75476.1"/>
    </source>
</evidence>